<keyword evidence="4" id="KW-1185">Reference proteome</keyword>
<dbReference type="PANTHER" id="PTHR12419:SF11">
    <property type="entry name" value="OTU DOMAIN-CONTAINING PROTEIN DDB_G0284757"/>
    <property type="match status" value="1"/>
</dbReference>
<dbReference type="SUPFAM" id="SSF54001">
    <property type="entry name" value="Cysteine proteinases"/>
    <property type="match status" value="1"/>
</dbReference>
<evidence type="ECO:0000313" key="4">
    <source>
        <dbReference type="Proteomes" id="UP000186817"/>
    </source>
</evidence>
<dbReference type="PANTHER" id="PTHR12419">
    <property type="entry name" value="OTU DOMAIN CONTAINING PROTEIN"/>
    <property type="match status" value="1"/>
</dbReference>
<evidence type="ECO:0000256" key="1">
    <source>
        <dbReference type="SAM" id="MobiDB-lite"/>
    </source>
</evidence>
<evidence type="ECO:0000259" key="2">
    <source>
        <dbReference type="PROSITE" id="PS50802"/>
    </source>
</evidence>
<dbReference type="InterPro" id="IPR038765">
    <property type="entry name" value="Papain-like_cys_pep_sf"/>
</dbReference>
<dbReference type="CDD" id="cd22758">
    <property type="entry name" value="OTU_232R-like"/>
    <property type="match status" value="1"/>
</dbReference>
<evidence type="ECO:0000313" key="3">
    <source>
        <dbReference type="EMBL" id="OLP99384.1"/>
    </source>
</evidence>
<gene>
    <name evidence="3" type="ORF">AK812_SmicGene18052</name>
</gene>
<dbReference type="GO" id="GO:0004843">
    <property type="term" value="F:cysteine-type deubiquitinase activity"/>
    <property type="evidence" value="ECO:0007669"/>
    <property type="project" value="TreeGrafter"/>
</dbReference>
<feature type="compositionally biased region" description="Basic residues" evidence="1">
    <location>
        <begin position="183"/>
        <end position="193"/>
    </location>
</feature>
<feature type="region of interest" description="Disordered" evidence="1">
    <location>
        <begin position="171"/>
        <end position="226"/>
    </location>
</feature>
<feature type="domain" description="OTU" evidence="2">
    <location>
        <begin position="345"/>
        <end position="475"/>
    </location>
</feature>
<name>A0A1Q9DW38_SYMMI</name>
<sequence length="483" mass="53670">MQEKRLDRAAILKHYRAHGPRATYLASSCDVTLSTGEKAKLVYVLPKYKLHLATDRQADMLAAMRLALATSETEVLRLSTGQTVATVGHVLFFLCACEAPNINRRQVRTACSHEKTGTYDVFRHMYLRQTFTAVFVTEQGSVVDTHVDYVRCGGYTEHSLFVGGLVSKDGLTPVPQGPEHSRPSKKRRTGSKAKRSEATKRMLAPPEDTKKEEPAPTDSMMPSGAEQYLPGLAADASKAAFLHFAGEKHADDDLCLAVNVRGARCRRRRSHGNFCKQHADSAASEEKGKAFFGEVEDHFARAAAAFERQQVAEAVAVSLRDSKEMAEKMARSRRVIQNRLDKLQLDRVETAADGSCQFVALTLSADIAMDAFAFRTQVVGYLRSTATLFKNDVDKSFPSFEAYLDCMARPQSWGDDLTLAAASHLLLRRIRVVSDHDLEVERFFSPPAIISKEIWGSDITVCHLMQNHYEATRPNGRGAKREL</sequence>
<dbReference type="OrthoDB" id="415023at2759"/>
<comment type="caution">
    <text evidence="3">The sequence shown here is derived from an EMBL/GenBank/DDBJ whole genome shotgun (WGS) entry which is preliminary data.</text>
</comment>
<dbReference type="InterPro" id="IPR003323">
    <property type="entry name" value="OTU_dom"/>
</dbReference>
<dbReference type="AlphaFoldDB" id="A0A1Q9DW38"/>
<reference evidence="3 4" key="1">
    <citation type="submission" date="2016-02" db="EMBL/GenBank/DDBJ databases">
        <title>Genome analysis of coral dinoflagellate symbionts highlights evolutionary adaptations to a symbiotic lifestyle.</title>
        <authorList>
            <person name="Aranda M."/>
            <person name="Li Y."/>
            <person name="Liew Y.J."/>
            <person name="Baumgarten S."/>
            <person name="Simakov O."/>
            <person name="Wilson M."/>
            <person name="Piel J."/>
            <person name="Ashoor H."/>
            <person name="Bougouffa S."/>
            <person name="Bajic V.B."/>
            <person name="Ryu T."/>
            <person name="Ravasi T."/>
            <person name="Bayer T."/>
            <person name="Micklem G."/>
            <person name="Kim H."/>
            <person name="Bhak J."/>
            <person name="Lajeunesse T.C."/>
            <person name="Voolstra C.R."/>
        </authorList>
    </citation>
    <scope>NUCLEOTIDE SEQUENCE [LARGE SCALE GENOMIC DNA]</scope>
    <source>
        <strain evidence="3 4">CCMP2467</strain>
    </source>
</reference>
<organism evidence="3 4">
    <name type="scientific">Symbiodinium microadriaticum</name>
    <name type="common">Dinoflagellate</name>
    <name type="synonym">Zooxanthella microadriatica</name>
    <dbReference type="NCBI Taxonomy" id="2951"/>
    <lineage>
        <taxon>Eukaryota</taxon>
        <taxon>Sar</taxon>
        <taxon>Alveolata</taxon>
        <taxon>Dinophyceae</taxon>
        <taxon>Suessiales</taxon>
        <taxon>Symbiodiniaceae</taxon>
        <taxon>Symbiodinium</taxon>
    </lineage>
</organism>
<dbReference type="EMBL" id="LSRX01000364">
    <property type="protein sequence ID" value="OLP99384.1"/>
    <property type="molecule type" value="Genomic_DNA"/>
</dbReference>
<dbReference type="GO" id="GO:0016579">
    <property type="term" value="P:protein deubiquitination"/>
    <property type="evidence" value="ECO:0007669"/>
    <property type="project" value="TreeGrafter"/>
</dbReference>
<dbReference type="Gene3D" id="3.90.70.80">
    <property type="match status" value="1"/>
</dbReference>
<dbReference type="Pfam" id="PF02338">
    <property type="entry name" value="OTU"/>
    <property type="match status" value="1"/>
</dbReference>
<dbReference type="PROSITE" id="PS50802">
    <property type="entry name" value="OTU"/>
    <property type="match status" value="1"/>
</dbReference>
<accession>A0A1Q9DW38</accession>
<proteinExistence type="predicted"/>
<dbReference type="InterPro" id="IPR050704">
    <property type="entry name" value="Peptidase_C85-like"/>
</dbReference>
<protein>
    <recommendedName>
        <fullName evidence="2">OTU domain-containing protein</fullName>
    </recommendedName>
</protein>
<dbReference type="Proteomes" id="UP000186817">
    <property type="component" value="Unassembled WGS sequence"/>
</dbReference>